<comment type="subcellular location">
    <subcellularLocation>
        <location evidence="10">Cytoplasm</location>
    </subcellularLocation>
</comment>
<organism evidence="12 13">
    <name type="scientific">Spiroplasma culicicola AES-1</name>
    <dbReference type="NCBI Taxonomy" id="1276246"/>
    <lineage>
        <taxon>Bacteria</taxon>
        <taxon>Bacillati</taxon>
        <taxon>Mycoplasmatota</taxon>
        <taxon>Mollicutes</taxon>
        <taxon>Entomoplasmatales</taxon>
        <taxon>Spiroplasmataceae</taxon>
        <taxon>Spiroplasma</taxon>
    </lineage>
</organism>
<protein>
    <recommendedName>
        <fullName evidence="10">Methylenetetrahydrofolate--tRNA-(uracil-5-)-methyltransferase TrmFO</fullName>
        <ecNumber evidence="10">2.1.1.74</ecNumber>
    </recommendedName>
    <alternativeName>
        <fullName evidence="10">Folate-dependent tRNA (uracil-5-)-methyltransferase</fullName>
    </alternativeName>
    <alternativeName>
        <fullName evidence="10">Folate-dependent tRNA(M-5-U54)-methyltransferase</fullName>
    </alternativeName>
</protein>
<evidence type="ECO:0000256" key="1">
    <source>
        <dbReference type="ARBA" id="ARBA00001974"/>
    </source>
</evidence>
<dbReference type="AlphaFoldDB" id="W6A842"/>
<evidence type="ECO:0000259" key="11">
    <source>
        <dbReference type="Pfam" id="PF01134"/>
    </source>
</evidence>
<keyword evidence="13" id="KW-1185">Reference proteome</keyword>
<keyword evidence="5 10" id="KW-0808">Transferase</keyword>
<comment type="function">
    <text evidence="10">Catalyzes the folate-dependent formation of 5-methyl-uridine at position 54 (M-5-U54) in all tRNAs.</text>
</comment>
<evidence type="ECO:0000256" key="3">
    <source>
        <dbReference type="ARBA" id="ARBA00022603"/>
    </source>
</evidence>
<reference evidence="12 13" key="1">
    <citation type="journal article" date="2014" name="Genome Biol. Evol.">
        <title>Molecular evolution of the substrate utilization strategies and putative virulence factors in mosquito-associated Spiroplasma species.</title>
        <authorList>
            <person name="Chang T.H."/>
            <person name="Lo W.S."/>
            <person name="Ku C."/>
            <person name="Chen L.L."/>
            <person name="Kuo C.H."/>
        </authorList>
    </citation>
    <scope>NUCLEOTIDE SEQUENCE [LARGE SCALE GENOMIC DNA]</scope>
    <source>
        <strain evidence="12">AES-1</strain>
    </source>
</reference>
<proteinExistence type="inferred from homology"/>
<comment type="cofactor">
    <cofactor evidence="1 10">
        <name>FAD</name>
        <dbReference type="ChEBI" id="CHEBI:57692"/>
    </cofactor>
</comment>
<evidence type="ECO:0000256" key="10">
    <source>
        <dbReference type="HAMAP-Rule" id="MF_01037"/>
    </source>
</evidence>
<evidence type="ECO:0000256" key="2">
    <source>
        <dbReference type="ARBA" id="ARBA00022490"/>
    </source>
</evidence>
<gene>
    <name evidence="12" type="primary">gid2</name>
    <name evidence="10" type="synonym">trmFO</name>
    <name evidence="12" type="ORF">SCULI_v1c08170</name>
</gene>
<dbReference type="STRING" id="1276246.SCULI_v1c08170"/>
<comment type="similarity">
    <text evidence="10">Belongs to the MnmG family. TrmFO subfamily.</text>
</comment>
<dbReference type="KEGG" id="scq:SCULI_v1c08170"/>
<dbReference type="EC" id="2.1.1.74" evidence="10"/>
<sequence>MEVTIVGAGLAGCELAYQLAEIGFKVKLYEKKNVNKNEIQSLNTFAELVCSNTFRSKSTQNAVGILKEELRLLNSFILDCAYKTAIPADDALAVDRVLFSQLVDKTIREHKNIEVVEEELKYIDEKKLTVITCGPLVSEEFKTEINRVIGNQKLFYLDASAPILTKESIDFNQVYFKSRHGDDNSYICIPLNQEEFEEFHNKLITGSTVKLKEFEKEIFFKGCQPIEQIAVMGKKALLNGPLSPNNLENNNQKSYAVIQLRRDDALEQLYNMVGFQTNLTWTEQKRIFSSLKGLQNAHFVRYGVMHKNNFINSPKILNKKLQVMRKKNIYFAGQITGVEGYIESFASSFIVFFALKALKENRKFIPFPKETILGSLINYITNEKIKKLKPMKANMGIIEVHNDKFQNKMQKNEYIFKQSLENIKVYLKKIN</sequence>
<dbReference type="GO" id="GO:0050660">
    <property type="term" value="F:flavin adenine dinucleotide binding"/>
    <property type="evidence" value="ECO:0007669"/>
    <property type="project" value="UniProtKB-UniRule"/>
</dbReference>
<dbReference type="Pfam" id="PF01134">
    <property type="entry name" value="GIDA"/>
    <property type="match status" value="1"/>
</dbReference>
<keyword evidence="6 10" id="KW-0819">tRNA processing</keyword>
<dbReference type="GO" id="GO:0047151">
    <property type="term" value="F:tRNA (uracil(54)-C5)-methyltransferase activity, 5,10-methylenetetrahydrofolate-dependent"/>
    <property type="evidence" value="ECO:0007669"/>
    <property type="project" value="UniProtKB-UniRule"/>
</dbReference>
<dbReference type="Proteomes" id="UP000019267">
    <property type="component" value="Chromosome"/>
</dbReference>
<dbReference type="InterPro" id="IPR004417">
    <property type="entry name" value="TrmFO"/>
</dbReference>
<keyword evidence="8 10" id="KW-0521">NADP</keyword>
<dbReference type="NCBIfam" id="TIGR00137">
    <property type="entry name" value="gid_trmFO"/>
    <property type="match status" value="1"/>
</dbReference>
<dbReference type="HOGENOM" id="CLU_033057_1_0_14"/>
<keyword evidence="7 10" id="KW-0274">FAD</keyword>
<dbReference type="SUPFAM" id="SSF51905">
    <property type="entry name" value="FAD/NAD(P)-binding domain"/>
    <property type="match status" value="2"/>
</dbReference>
<evidence type="ECO:0000256" key="6">
    <source>
        <dbReference type="ARBA" id="ARBA00022694"/>
    </source>
</evidence>
<evidence type="ECO:0000256" key="7">
    <source>
        <dbReference type="ARBA" id="ARBA00022827"/>
    </source>
</evidence>
<name>W6A842_9MOLU</name>
<evidence type="ECO:0000256" key="9">
    <source>
        <dbReference type="ARBA" id="ARBA00023027"/>
    </source>
</evidence>
<dbReference type="Gene3D" id="3.50.50.60">
    <property type="entry name" value="FAD/NAD(P)-binding domain"/>
    <property type="match status" value="2"/>
</dbReference>
<dbReference type="GO" id="GO:0002098">
    <property type="term" value="P:tRNA wobble uridine modification"/>
    <property type="evidence" value="ECO:0007669"/>
    <property type="project" value="TreeGrafter"/>
</dbReference>
<evidence type="ECO:0000256" key="8">
    <source>
        <dbReference type="ARBA" id="ARBA00022857"/>
    </source>
</evidence>
<dbReference type="PATRIC" id="fig|1276246.3.peg.813"/>
<dbReference type="GO" id="GO:0030488">
    <property type="term" value="P:tRNA methylation"/>
    <property type="evidence" value="ECO:0007669"/>
    <property type="project" value="TreeGrafter"/>
</dbReference>
<evidence type="ECO:0000313" key="12">
    <source>
        <dbReference type="EMBL" id="AHI53157.1"/>
    </source>
</evidence>
<dbReference type="InterPro" id="IPR002218">
    <property type="entry name" value="MnmG-rel"/>
</dbReference>
<accession>W6A842</accession>
<dbReference type="GO" id="GO:0005829">
    <property type="term" value="C:cytosol"/>
    <property type="evidence" value="ECO:0007669"/>
    <property type="project" value="TreeGrafter"/>
</dbReference>
<dbReference type="HAMAP" id="MF_01037">
    <property type="entry name" value="TrmFO"/>
    <property type="match status" value="1"/>
</dbReference>
<dbReference type="PANTHER" id="PTHR11806">
    <property type="entry name" value="GLUCOSE INHIBITED DIVISION PROTEIN A"/>
    <property type="match status" value="1"/>
</dbReference>
<dbReference type="EMBL" id="CP006681">
    <property type="protein sequence ID" value="AHI53157.1"/>
    <property type="molecule type" value="Genomic_DNA"/>
</dbReference>
<dbReference type="PANTHER" id="PTHR11806:SF2">
    <property type="entry name" value="METHYLENETETRAHYDROFOLATE--TRNA-(URACIL-5-)-METHYLTRANSFERASE TRMFO"/>
    <property type="match status" value="1"/>
</dbReference>
<comment type="catalytic activity">
    <reaction evidence="10">
        <text>uridine(54) in tRNA + (6R)-5,10-methylene-5,6,7,8-tetrahydrofolate + NADH + H(+) = 5-methyluridine(54) in tRNA + (6S)-5,6,7,8-tetrahydrofolate + NAD(+)</text>
        <dbReference type="Rhea" id="RHEA:16873"/>
        <dbReference type="Rhea" id="RHEA-COMP:10167"/>
        <dbReference type="Rhea" id="RHEA-COMP:10193"/>
        <dbReference type="ChEBI" id="CHEBI:15378"/>
        <dbReference type="ChEBI" id="CHEBI:15636"/>
        <dbReference type="ChEBI" id="CHEBI:57453"/>
        <dbReference type="ChEBI" id="CHEBI:57540"/>
        <dbReference type="ChEBI" id="CHEBI:57945"/>
        <dbReference type="ChEBI" id="CHEBI:65315"/>
        <dbReference type="ChEBI" id="CHEBI:74447"/>
        <dbReference type="EC" id="2.1.1.74"/>
    </reaction>
</comment>
<evidence type="ECO:0000256" key="5">
    <source>
        <dbReference type="ARBA" id="ARBA00022679"/>
    </source>
</evidence>
<evidence type="ECO:0000313" key="13">
    <source>
        <dbReference type="Proteomes" id="UP000019267"/>
    </source>
</evidence>
<dbReference type="eggNOG" id="COG1206">
    <property type="taxonomic scope" value="Bacteria"/>
</dbReference>
<keyword evidence="3 10" id="KW-0489">Methyltransferase</keyword>
<feature type="domain" description="MnmG N-terminal" evidence="11">
    <location>
        <begin position="3"/>
        <end position="348"/>
    </location>
</feature>
<keyword evidence="4 10" id="KW-0285">Flavoprotein</keyword>
<dbReference type="NCBIfam" id="NF003739">
    <property type="entry name" value="PRK05335.1"/>
    <property type="match status" value="1"/>
</dbReference>
<keyword evidence="9 10" id="KW-0520">NAD</keyword>
<dbReference type="InterPro" id="IPR040131">
    <property type="entry name" value="MnmG_N"/>
</dbReference>
<evidence type="ECO:0000256" key="4">
    <source>
        <dbReference type="ARBA" id="ARBA00022630"/>
    </source>
</evidence>
<dbReference type="InterPro" id="IPR036188">
    <property type="entry name" value="FAD/NAD-bd_sf"/>
</dbReference>
<keyword evidence="2 10" id="KW-0963">Cytoplasm</keyword>
<feature type="binding site" evidence="10">
    <location>
        <begin position="7"/>
        <end position="12"/>
    </location>
    <ligand>
        <name>FAD</name>
        <dbReference type="ChEBI" id="CHEBI:57692"/>
    </ligand>
</feature>
<comment type="catalytic activity">
    <reaction evidence="10">
        <text>uridine(54) in tRNA + (6R)-5,10-methylene-5,6,7,8-tetrahydrofolate + NADPH + H(+) = 5-methyluridine(54) in tRNA + (6S)-5,6,7,8-tetrahydrofolate + NADP(+)</text>
        <dbReference type="Rhea" id="RHEA:62372"/>
        <dbReference type="Rhea" id="RHEA-COMP:10167"/>
        <dbReference type="Rhea" id="RHEA-COMP:10193"/>
        <dbReference type="ChEBI" id="CHEBI:15378"/>
        <dbReference type="ChEBI" id="CHEBI:15636"/>
        <dbReference type="ChEBI" id="CHEBI:57453"/>
        <dbReference type="ChEBI" id="CHEBI:57783"/>
        <dbReference type="ChEBI" id="CHEBI:58349"/>
        <dbReference type="ChEBI" id="CHEBI:65315"/>
        <dbReference type="ChEBI" id="CHEBI:74447"/>
        <dbReference type="EC" id="2.1.1.74"/>
    </reaction>
</comment>